<evidence type="ECO:0000256" key="1">
    <source>
        <dbReference type="SAM" id="MobiDB-lite"/>
    </source>
</evidence>
<accession>A0A6A0AY75</accession>
<feature type="region of interest" description="Disordered" evidence="1">
    <location>
        <begin position="1"/>
        <end position="72"/>
    </location>
</feature>
<name>A0A6A0AY75_9ACTN</name>
<keyword evidence="3" id="KW-1185">Reference proteome</keyword>
<protein>
    <submittedName>
        <fullName evidence="2">Uncharacterized protein</fullName>
    </submittedName>
</protein>
<organism evidence="2 3">
    <name type="scientific">Streptomyces pacificus</name>
    <dbReference type="NCBI Taxonomy" id="2705029"/>
    <lineage>
        <taxon>Bacteria</taxon>
        <taxon>Bacillati</taxon>
        <taxon>Actinomycetota</taxon>
        <taxon>Actinomycetes</taxon>
        <taxon>Kitasatosporales</taxon>
        <taxon>Streptomycetaceae</taxon>
        <taxon>Streptomyces</taxon>
    </lineage>
</organism>
<feature type="compositionally biased region" description="Polar residues" evidence="1">
    <location>
        <begin position="63"/>
        <end position="72"/>
    </location>
</feature>
<dbReference type="AlphaFoldDB" id="A0A6A0AY75"/>
<gene>
    <name evidence="2" type="ORF">SCWH03_40960</name>
</gene>
<dbReference type="EMBL" id="BLLG01000012">
    <property type="protein sequence ID" value="GFH37856.1"/>
    <property type="molecule type" value="Genomic_DNA"/>
</dbReference>
<sequence>MAECVEVGGGFADGPADPRLGDAEQGGQGGLLQGPALGEDGGEQVVGGGEQAGPGIPAPVTAGMTTGGWSAR</sequence>
<reference evidence="2 3" key="1">
    <citation type="submission" date="2020-02" db="EMBL/GenBank/DDBJ databases">
        <title>Whole Genome Shotgun Sequence of Streptomyces sp. strain CWH03.</title>
        <authorList>
            <person name="Dohra H."/>
            <person name="Kodani S."/>
            <person name="Yamamura H."/>
        </authorList>
    </citation>
    <scope>NUCLEOTIDE SEQUENCE [LARGE SCALE GENOMIC DNA]</scope>
    <source>
        <strain evidence="2 3">CWH03</strain>
    </source>
</reference>
<evidence type="ECO:0000313" key="2">
    <source>
        <dbReference type="EMBL" id="GFH37856.1"/>
    </source>
</evidence>
<comment type="caution">
    <text evidence="2">The sequence shown here is derived from an EMBL/GenBank/DDBJ whole genome shotgun (WGS) entry which is preliminary data.</text>
</comment>
<proteinExistence type="predicted"/>
<dbReference type="Proteomes" id="UP000484988">
    <property type="component" value="Unassembled WGS sequence"/>
</dbReference>
<evidence type="ECO:0000313" key="3">
    <source>
        <dbReference type="Proteomes" id="UP000484988"/>
    </source>
</evidence>